<dbReference type="EMBL" id="MUJZ01004840">
    <property type="protein sequence ID" value="OTF83162.1"/>
    <property type="molecule type" value="Genomic_DNA"/>
</dbReference>
<dbReference type="AlphaFoldDB" id="A0A1Y3BQV1"/>
<comment type="caution">
    <text evidence="2">The sequence shown here is derived from an EMBL/GenBank/DDBJ whole genome shotgun (WGS) entry which is preliminary data.</text>
</comment>
<name>A0A1Y3BQV1_EURMA</name>
<organism evidence="2 3">
    <name type="scientific">Euroglyphus maynei</name>
    <name type="common">Mayne's house dust mite</name>
    <dbReference type="NCBI Taxonomy" id="6958"/>
    <lineage>
        <taxon>Eukaryota</taxon>
        <taxon>Metazoa</taxon>
        <taxon>Ecdysozoa</taxon>
        <taxon>Arthropoda</taxon>
        <taxon>Chelicerata</taxon>
        <taxon>Arachnida</taxon>
        <taxon>Acari</taxon>
        <taxon>Acariformes</taxon>
        <taxon>Sarcoptiformes</taxon>
        <taxon>Astigmata</taxon>
        <taxon>Psoroptidia</taxon>
        <taxon>Analgoidea</taxon>
        <taxon>Pyroglyphidae</taxon>
        <taxon>Pyroglyphinae</taxon>
        <taxon>Euroglyphus</taxon>
    </lineage>
</organism>
<evidence type="ECO:0000313" key="3">
    <source>
        <dbReference type="Proteomes" id="UP000194236"/>
    </source>
</evidence>
<feature type="region of interest" description="Disordered" evidence="1">
    <location>
        <begin position="1"/>
        <end position="21"/>
    </location>
</feature>
<dbReference type="OrthoDB" id="6505565at2759"/>
<proteinExistence type="predicted"/>
<evidence type="ECO:0000313" key="2">
    <source>
        <dbReference type="EMBL" id="OTF83162.1"/>
    </source>
</evidence>
<reference evidence="2 3" key="1">
    <citation type="submission" date="2017-03" db="EMBL/GenBank/DDBJ databases">
        <title>Genome Survey of Euroglyphus maynei.</title>
        <authorList>
            <person name="Arlian L.G."/>
            <person name="Morgan M.S."/>
            <person name="Rider S.D."/>
        </authorList>
    </citation>
    <scope>NUCLEOTIDE SEQUENCE [LARGE SCALE GENOMIC DNA]</scope>
    <source>
        <strain evidence="2">Arlian Lab</strain>
        <tissue evidence="2">Whole body</tissue>
    </source>
</reference>
<accession>A0A1Y3BQV1</accession>
<protein>
    <submittedName>
        <fullName evidence="2">Uncharacterized protein</fullName>
    </submittedName>
</protein>
<keyword evidence="3" id="KW-1185">Reference proteome</keyword>
<gene>
    <name evidence="2" type="ORF">BLA29_001551</name>
</gene>
<evidence type="ECO:0000256" key="1">
    <source>
        <dbReference type="SAM" id="MobiDB-lite"/>
    </source>
</evidence>
<dbReference type="Proteomes" id="UP000194236">
    <property type="component" value="Unassembled WGS sequence"/>
</dbReference>
<sequence length="387" mass="44817">MPNTRSKAINNFYPDPEPSKTSKNWNMADDELEFLLSDPSGIANCDITECCDILDLFPKINDKRAINKYIDIIVNVSKNIRKFAAKFEKLENMHDILKEIKEGITINNNNRQQNIPSFAQIVQKIPNHQSQAFNKQEERTIIIKPNNNVAPQLIENKVKTILKNSNKKVKINKIFSKQTCVIIKTANNEQISEELIDQINSHKDTKNVCSAYSPKLRDPTIVLKNVSTEIDLLNLTQQIVDCNEELTDLKNEIKFLFKMKHGDHTAKHMNIVLRVSPKVHHIITNTLNNKMYLDYQCCQVQTKLFVRQCQKCFKFNHKTQECRNHQFCKTCGQEKQNNHICPNTLSCSNCKTSIKFKNNTAHSPNNEHCPIYKAQLEKLYEQTNFQP</sequence>